<dbReference type="PANTHER" id="PTHR43065">
    <property type="entry name" value="SENSOR HISTIDINE KINASE"/>
    <property type="match status" value="1"/>
</dbReference>
<dbReference type="Pfam" id="PF21623">
    <property type="entry name" value="HK_sensor_dom_bact"/>
    <property type="match status" value="1"/>
</dbReference>
<evidence type="ECO:0000256" key="6">
    <source>
        <dbReference type="ARBA" id="ARBA00022692"/>
    </source>
</evidence>
<dbReference type="Pfam" id="PF02518">
    <property type="entry name" value="HATPase_c"/>
    <property type="match status" value="1"/>
</dbReference>
<dbReference type="PANTHER" id="PTHR43065:SF47">
    <property type="match status" value="1"/>
</dbReference>
<dbReference type="Gene3D" id="1.10.287.130">
    <property type="match status" value="1"/>
</dbReference>
<dbReference type="InterPro" id="IPR029151">
    <property type="entry name" value="Sensor-like_sf"/>
</dbReference>
<dbReference type="InterPro" id="IPR036097">
    <property type="entry name" value="HisK_dim/P_sf"/>
</dbReference>
<comment type="catalytic activity">
    <reaction evidence="1">
        <text>ATP + protein L-histidine = ADP + protein N-phospho-L-histidine.</text>
        <dbReference type="EC" id="2.7.13.3"/>
    </reaction>
</comment>
<name>A0A380BW99_9GAMM</name>
<dbReference type="CDD" id="cd00082">
    <property type="entry name" value="HisKA"/>
    <property type="match status" value="1"/>
</dbReference>
<dbReference type="Gene3D" id="3.30.450.20">
    <property type="entry name" value="PAS domain"/>
    <property type="match status" value="2"/>
</dbReference>
<organism evidence="10 11">
    <name type="scientific">Shewanella algae</name>
    <dbReference type="NCBI Taxonomy" id="38313"/>
    <lineage>
        <taxon>Bacteria</taxon>
        <taxon>Pseudomonadati</taxon>
        <taxon>Pseudomonadota</taxon>
        <taxon>Gammaproteobacteria</taxon>
        <taxon>Alteromonadales</taxon>
        <taxon>Shewanellaceae</taxon>
        <taxon>Shewanella</taxon>
    </lineage>
</organism>
<dbReference type="GO" id="GO:0000155">
    <property type="term" value="F:phosphorelay sensor kinase activity"/>
    <property type="evidence" value="ECO:0007669"/>
    <property type="project" value="InterPro"/>
</dbReference>
<feature type="domain" description="Histidine kinase" evidence="9">
    <location>
        <begin position="398"/>
        <end position="630"/>
    </location>
</feature>
<evidence type="ECO:0000256" key="7">
    <source>
        <dbReference type="ARBA" id="ARBA00022989"/>
    </source>
</evidence>
<evidence type="ECO:0000256" key="5">
    <source>
        <dbReference type="ARBA" id="ARBA00022553"/>
    </source>
</evidence>
<dbReference type="PRINTS" id="PR00344">
    <property type="entry name" value="BCTRLSENSOR"/>
</dbReference>
<keyword evidence="10" id="KW-0418">Kinase</keyword>
<dbReference type="EC" id="2.7.13.3" evidence="3"/>
<dbReference type="SUPFAM" id="SSF55874">
    <property type="entry name" value="ATPase domain of HSP90 chaperone/DNA topoisomerase II/histidine kinase"/>
    <property type="match status" value="1"/>
</dbReference>
<keyword evidence="10" id="KW-0808">Transferase</keyword>
<dbReference type="Gene3D" id="3.30.565.10">
    <property type="entry name" value="Histidine kinase-like ATPase, C-terminal domain"/>
    <property type="match status" value="1"/>
</dbReference>
<evidence type="ECO:0000256" key="4">
    <source>
        <dbReference type="ARBA" id="ARBA00022475"/>
    </source>
</evidence>
<protein>
    <recommendedName>
        <fullName evidence="3">histidine kinase</fullName>
        <ecNumber evidence="3">2.7.13.3</ecNumber>
    </recommendedName>
</protein>
<keyword evidence="4" id="KW-1003">Cell membrane</keyword>
<keyword evidence="11" id="KW-1185">Reference proteome</keyword>
<evidence type="ECO:0000256" key="1">
    <source>
        <dbReference type="ARBA" id="ARBA00000085"/>
    </source>
</evidence>
<dbReference type="GO" id="GO:0005886">
    <property type="term" value="C:plasma membrane"/>
    <property type="evidence" value="ECO:0007669"/>
    <property type="project" value="UniProtKB-SubCell"/>
</dbReference>
<dbReference type="EMBL" id="UGYO01000002">
    <property type="protein sequence ID" value="SUJ07723.1"/>
    <property type="molecule type" value="Genomic_DNA"/>
</dbReference>
<dbReference type="InterPro" id="IPR036890">
    <property type="entry name" value="HATPase_C_sf"/>
</dbReference>
<comment type="subcellular location">
    <subcellularLocation>
        <location evidence="2">Cell membrane</location>
        <topology evidence="2">Multi-pass membrane protein</topology>
    </subcellularLocation>
</comment>
<dbReference type="SMART" id="SM00387">
    <property type="entry name" value="HATPase_c"/>
    <property type="match status" value="1"/>
</dbReference>
<feature type="transmembrane region" description="Helical" evidence="8">
    <location>
        <begin position="329"/>
        <end position="349"/>
    </location>
</feature>
<dbReference type="InterPro" id="IPR048760">
    <property type="entry name" value="VP0354-like_sensor_dom"/>
</dbReference>
<dbReference type="SUPFAM" id="SSF47384">
    <property type="entry name" value="Homodimeric domain of signal transducing histidine kinase"/>
    <property type="match status" value="1"/>
</dbReference>
<evidence type="ECO:0000313" key="11">
    <source>
        <dbReference type="Proteomes" id="UP000254069"/>
    </source>
</evidence>
<dbReference type="SUPFAM" id="SSF103190">
    <property type="entry name" value="Sensory domain-like"/>
    <property type="match status" value="2"/>
</dbReference>
<accession>A0A380BW99</accession>
<keyword evidence="8" id="KW-0472">Membrane</keyword>
<gene>
    <name evidence="10" type="primary">senX3</name>
    <name evidence="10" type="ORF">NCTC10738_03996</name>
</gene>
<evidence type="ECO:0000256" key="3">
    <source>
        <dbReference type="ARBA" id="ARBA00012438"/>
    </source>
</evidence>
<dbReference type="InterPro" id="IPR004358">
    <property type="entry name" value="Sig_transdc_His_kin-like_C"/>
</dbReference>
<dbReference type="InterPro" id="IPR003594">
    <property type="entry name" value="HATPase_dom"/>
</dbReference>
<dbReference type="CDD" id="cd00075">
    <property type="entry name" value="HATPase"/>
    <property type="match status" value="1"/>
</dbReference>
<dbReference type="InterPro" id="IPR003661">
    <property type="entry name" value="HisK_dim/P_dom"/>
</dbReference>
<dbReference type="PROSITE" id="PS50109">
    <property type="entry name" value="HIS_KIN"/>
    <property type="match status" value="1"/>
</dbReference>
<evidence type="ECO:0000256" key="8">
    <source>
        <dbReference type="SAM" id="Phobius"/>
    </source>
</evidence>
<dbReference type="RefSeq" id="WP_115390400.1">
    <property type="nucleotide sequence ID" value="NZ_JADZHC010000048.1"/>
</dbReference>
<keyword evidence="5" id="KW-0597">Phosphoprotein</keyword>
<sequence>MSIELPEQAVMAPLISGETSSKSQKRNKWLTWGSYLLPWWLLVPLGSWLMYHYASQWQIDQVRYAQRELVDRDALVLDAQLTKVHQDVSLLSQMTASVLVDPKLDESEQLSLLQRLFVDFSKAYPSYMQVRWIGTSGVERVRVDHTDNQRRVVANDALQDKSSRYYVIEANRLAPGAVYYSPFDLNIEGGEIEKPYRPTLRAATKVMDTNASELGLALVNLDGSGLLERLRQSGKTMLLNAEGYWLLSTYGHREWGFMFGDPEQRLAVVHPKVWQRIQQTSQGQFIDETGMWTFSRVGPSLNNGSQVPMLYTLSHDEQPLLIQARLRQLYTGVGAVVLLCMTLLGAFLARSNLRLGDKAHELQQSNAALALTLAQLRASQQELVRTEKLSSLGLMVAGVAHELNTPIGAAMLCVTALNERVDELKRGYHSGNIKRSQLEEFIEYQAEGLTLAERNLKRSALLIQQFRQVASDRANADRQAFWLHELIADILALNHGQWKHSHHKLTTDIPSDIHMHSYPGPLGQVIQNLVHNALIHAFEEPDRGEVHICARKLKNKVEICVMDNGIGIKEQDSQRVFDPFYTTKRGSGGTGLGLHIVHHLITEVLGGSVRVSSGVNGIGTSMILLLPLEQTAVKPAAKEADMAPA</sequence>
<proteinExistence type="predicted"/>
<keyword evidence="7 8" id="KW-1133">Transmembrane helix</keyword>
<reference evidence="10 11" key="1">
    <citation type="submission" date="2018-06" db="EMBL/GenBank/DDBJ databases">
        <authorList>
            <consortium name="Pathogen Informatics"/>
            <person name="Doyle S."/>
        </authorList>
    </citation>
    <scope>NUCLEOTIDE SEQUENCE [LARGE SCALE GENOMIC DNA]</scope>
    <source>
        <strain evidence="10 11">NCTC10738</strain>
    </source>
</reference>
<keyword evidence="6 8" id="KW-0812">Transmembrane</keyword>
<dbReference type="AlphaFoldDB" id="A0A380BW99"/>
<dbReference type="InterPro" id="IPR005467">
    <property type="entry name" value="His_kinase_dom"/>
</dbReference>
<evidence type="ECO:0000313" key="10">
    <source>
        <dbReference type="EMBL" id="SUJ07723.1"/>
    </source>
</evidence>
<dbReference type="Proteomes" id="UP000254069">
    <property type="component" value="Unassembled WGS sequence"/>
</dbReference>
<evidence type="ECO:0000256" key="2">
    <source>
        <dbReference type="ARBA" id="ARBA00004651"/>
    </source>
</evidence>
<feature type="transmembrane region" description="Helical" evidence="8">
    <location>
        <begin position="29"/>
        <end position="51"/>
    </location>
</feature>
<evidence type="ECO:0000259" key="9">
    <source>
        <dbReference type="PROSITE" id="PS50109"/>
    </source>
</evidence>